<name>A0A5B8XWM3_9DELT</name>
<sequence length="386" mass="41437">MMFKTPTLLVVMLVLSACGSEVGAPLLNADMGPVEDVSLDVQNDQGAETDLEQSPVEDMEGDMQVDAQPDVVEEVDPFLTLPECAFPLMDAFTIDRLDPPAAASNTYPIPALSAVDAFADAVRLTIEGRYDAALMASQSVGYAICRGEGDYADTVLFEPVARGTGNAVLAIRLKKDDASRLFFQSPHILHDRNTLPQSVRFFEELEARALLTSGTHRCASSERGCSGTSAVCERADDGYAESDMAHSVTSYFQAAHEAVADAFTQDLVVSVHGMARAGVSVSNGTRFRVASDSPVARVVKALDDAGIAEVTSCSPGTVAPEVNFLCGRTNTQGRHLNGSADACFQNATRASERFLHLEQERTLRDNPTRMVNALKTALQPEMQLVQ</sequence>
<keyword evidence="1" id="KW-0732">Signal</keyword>
<evidence type="ECO:0000313" key="3">
    <source>
        <dbReference type="Proteomes" id="UP000321595"/>
    </source>
</evidence>
<evidence type="ECO:0000313" key="2">
    <source>
        <dbReference type="EMBL" id="QED28136.1"/>
    </source>
</evidence>
<gene>
    <name evidence="2" type="ORF">FRD01_13025</name>
</gene>
<dbReference type="KEGG" id="bbae:FRD01_13025"/>
<dbReference type="PROSITE" id="PS51257">
    <property type="entry name" value="PROKAR_LIPOPROTEIN"/>
    <property type="match status" value="1"/>
</dbReference>
<protein>
    <recommendedName>
        <fullName evidence="4">Lipoprotein</fullName>
    </recommendedName>
</protein>
<dbReference type="OrthoDB" id="5508967at2"/>
<feature type="chain" id="PRO_5022765147" description="Lipoprotein" evidence="1">
    <location>
        <begin position="24"/>
        <end position="386"/>
    </location>
</feature>
<evidence type="ECO:0008006" key="4">
    <source>
        <dbReference type="Google" id="ProtNLM"/>
    </source>
</evidence>
<dbReference type="AlphaFoldDB" id="A0A5B8XWM3"/>
<dbReference type="Proteomes" id="UP000321595">
    <property type="component" value="Chromosome"/>
</dbReference>
<dbReference type="EMBL" id="CP042467">
    <property type="protein sequence ID" value="QED28136.1"/>
    <property type="molecule type" value="Genomic_DNA"/>
</dbReference>
<accession>A0A5B8XWM3</accession>
<reference evidence="2 3" key="1">
    <citation type="submission" date="2019-08" db="EMBL/GenBank/DDBJ databases">
        <authorList>
            <person name="Liang Q."/>
        </authorList>
    </citation>
    <scope>NUCLEOTIDE SEQUENCE [LARGE SCALE GENOMIC DNA]</scope>
    <source>
        <strain evidence="2 3">V1718</strain>
    </source>
</reference>
<dbReference type="RefSeq" id="WP_146960291.1">
    <property type="nucleotide sequence ID" value="NZ_CP042467.1"/>
</dbReference>
<feature type="signal peptide" evidence="1">
    <location>
        <begin position="1"/>
        <end position="23"/>
    </location>
</feature>
<proteinExistence type="predicted"/>
<keyword evidence="3" id="KW-1185">Reference proteome</keyword>
<organism evidence="2 3">
    <name type="scientific">Microvenator marinus</name>
    <dbReference type="NCBI Taxonomy" id="2600177"/>
    <lineage>
        <taxon>Bacteria</taxon>
        <taxon>Deltaproteobacteria</taxon>
        <taxon>Bradymonadales</taxon>
        <taxon>Microvenatoraceae</taxon>
        <taxon>Microvenator</taxon>
    </lineage>
</organism>
<evidence type="ECO:0000256" key="1">
    <source>
        <dbReference type="SAM" id="SignalP"/>
    </source>
</evidence>